<reference evidence="5" key="1">
    <citation type="submission" date="2016-10" db="EMBL/GenBank/DDBJ databases">
        <title>Draft Genome Sequence of Nocardioides luteus Strain BAFB, an Alkane-Degrading Bacterium Isolated from JP-7 Polluted Soil.</title>
        <authorList>
            <person name="Brown L."/>
            <person name="Ruiz O.N."/>
            <person name="Gunasekera T."/>
        </authorList>
    </citation>
    <scope>NUCLEOTIDE SEQUENCE [LARGE SCALE GENOMIC DNA]</scope>
    <source>
        <strain evidence="5">BAFB</strain>
    </source>
</reference>
<dbReference type="InterPro" id="IPR038507">
    <property type="entry name" value="YcnI-like_sf"/>
</dbReference>
<dbReference type="Pfam" id="PF07987">
    <property type="entry name" value="DUF1775"/>
    <property type="match status" value="1"/>
</dbReference>
<evidence type="ECO:0000313" key="5">
    <source>
        <dbReference type="EMBL" id="OIJ24410.1"/>
    </source>
</evidence>
<comment type="caution">
    <text evidence="5">The sequence shown here is derived from an EMBL/GenBank/DDBJ whole genome shotgun (WGS) entry which is preliminary data.</text>
</comment>
<dbReference type="EMBL" id="JZDQ02000040">
    <property type="protein sequence ID" value="OIJ24410.1"/>
    <property type="molecule type" value="Genomic_DNA"/>
</dbReference>
<keyword evidence="6" id="KW-1185">Reference proteome</keyword>
<accession>A0A1J4MYR8</accession>
<feature type="chain" id="PRO_5009630384" description="YncI copper-binding domain-containing protein" evidence="3">
    <location>
        <begin position="22"/>
        <end position="223"/>
    </location>
</feature>
<evidence type="ECO:0000256" key="3">
    <source>
        <dbReference type="SAM" id="SignalP"/>
    </source>
</evidence>
<feature type="region of interest" description="Disordered" evidence="1">
    <location>
        <begin position="173"/>
        <end position="193"/>
    </location>
</feature>
<sequence>MGLVVAAVPALLVATATTASAHVSVNPDSAPAGGYSKLTFKVPNESNSASTTKLQVFLPIDHPLEAVSVQPHAGWTYEVKKTKLTTPLTDHDGNKVTQAVSEVTWTADSATSAIRSGEFDEFNISVGPLPDSGTLTFKTLQTYSDGSVARWIDEDESGEKPAPTLEVAGETVGAGHHEDSGDEGHAADTEEAEAASKTPLVLSIVAIVIAVAGAGLGVIRRRS</sequence>
<dbReference type="InterPro" id="IPR012533">
    <property type="entry name" value="YcnI-copper_dom"/>
</dbReference>
<evidence type="ECO:0000256" key="2">
    <source>
        <dbReference type="SAM" id="Phobius"/>
    </source>
</evidence>
<dbReference type="STRING" id="1844.UG56_023250"/>
<name>A0A1J4MYR8_9ACTN</name>
<dbReference type="Proteomes" id="UP000033772">
    <property type="component" value="Unassembled WGS sequence"/>
</dbReference>
<feature type="transmembrane region" description="Helical" evidence="2">
    <location>
        <begin position="200"/>
        <end position="219"/>
    </location>
</feature>
<keyword evidence="2" id="KW-0472">Membrane</keyword>
<feature type="compositionally biased region" description="Basic and acidic residues" evidence="1">
    <location>
        <begin position="175"/>
        <end position="188"/>
    </location>
</feature>
<proteinExistence type="predicted"/>
<dbReference type="AlphaFoldDB" id="A0A1J4MYR8"/>
<dbReference type="Gene3D" id="2.60.40.2230">
    <property type="entry name" value="Uncharacterised protein YcnI-like PF07987, DUF1775"/>
    <property type="match status" value="1"/>
</dbReference>
<evidence type="ECO:0000256" key="1">
    <source>
        <dbReference type="SAM" id="MobiDB-lite"/>
    </source>
</evidence>
<gene>
    <name evidence="5" type="ORF">UG56_023250</name>
</gene>
<protein>
    <recommendedName>
        <fullName evidence="4">YncI copper-binding domain-containing protein</fullName>
    </recommendedName>
</protein>
<feature type="domain" description="YncI copper-binding" evidence="4">
    <location>
        <begin position="22"/>
        <end position="167"/>
    </location>
</feature>
<organism evidence="5 6">
    <name type="scientific">Nocardioides luteus</name>
    <dbReference type="NCBI Taxonomy" id="1844"/>
    <lineage>
        <taxon>Bacteria</taxon>
        <taxon>Bacillati</taxon>
        <taxon>Actinomycetota</taxon>
        <taxon>Actinomycetes</taxon>
        <taxon>Propionibacteriales</taxon>
        <taxon>Nocardioidaceae</taxon>
        <taxon>Nocardioides</taxon>
    </lineage>
</organism>
<evidence type="ECO:0000313" key="6">
    <source>
        <dbReference type="Proteomes" id="UP000033772"/>
    </source>
</evidence>
<keyword evidence="2" id="KW-0812">Transmembrane</keyword>
<evidence type="ECO:0000259" key="4">
    <source>
        <dbReference type="Pfam" id="PF07987"/>
    </source>
</evidence>
<dbReference type="CDD" id="cd08545">
    <property type="entry name" value="YcnI_like"/>
    <property type="match status" value="1"/>
</dbReference>
<keyword evidence="2" id="KW-1133">Transmembrane helix</keyword>
<feature type="signal peptide" evidence="3">
    <location>
        <begin position="1"/>
        <end position="21"/>
    </location>
</feature>
<keyword evidence="3" id="KW-0732">Signal</keyword>